<sequence length="469" mass="51352">MTRLLSALVASFALAVQLASAQTAASVRVRIDRAAEFYRSRDGFMGVVAVERDHQLIFQQGYGYANLEWQIPFTPDTRFRIGSLSKQFTAAAVLLLQQEGKLKTSDLLSRFYPHSPVAWGGITLRNLLTHSSGIPDVDFGLILKYSPHSPEELMQGVLEKPLAFQPGSKFEYANINYMLLGRVIEQASGEPYCRFLEERIFQPLQLAQTGCDWNSSLVSHRAYGYHPSGHGPFPVADLDLASLAGAGNLYSTAGDLVRWTEALHGGKVLAPASFAEMTKPFLHGYGYGLYIDGEGETLDIFHNGTVDGFFSFLDYLPGTKTTVVVLSNLVAEGNQSTPGSAALDTEIVHLAMNEDAILPSEGKEASVPENTLRSYVGRYGSADTKDPQFLLLTFADGHLYIQNEGSQKTPSRMVAESPLRFYLTNQEVEITFASGKTSSFDLVDLSGIWGDTFTRVQAPEAKAVDHAPK</sequence>
<dbReference type="RefSeq" id="WP_179492995.1">
    <property type="nucleotide sequence ID" value="NZ_JACCCW010000002.1"/>
</dbReference>
<feature type="chain" id="PRO_5031500407" evidence="1">
    <location>
        <begin position="22"/>
        <end position="469"/>
    </location>
</feature>
<evidence type="ECO:0000259" key="2">
    <source>
        <dbReference type="Pfam" id="PF00144"/>
    </source>
</evidence>
<dbReference type="Proteomes" id="UP000589520">
    <property type="component" value="Unassembled WGS sequence"/>
</dbReference>
<gene>
    <name evidence="3" type="ORF">HDF17_003468</name>
</gene>
<dbReference type="SUPFAM" id="SSF56601">
    <property type="entry name" value="beta-lactamase/transpeptidase-like"/>
    <property type="match status" value="1"/>
</dbReference>
<dbReference type="PANTHER" id="PTHR46825">
    <property type="entry name" value="D-ALANYL-D-ALANINE-CARBOXYPEPTIDASE/ENDOPEPTIDASE AMPH"/>
    <property type="match status" value="1"/>
</dbReference>
<evidence type="ECO:0000313" key="4">
    <source>
        <dbReference type="Proteomes" id="UP000589520"/>
    </source>
</evidence>
<feature type="signal peptide" evidence="1">
    <location>
        <begin position="1"/>
        <end position="21"/>
    </location>
</feature>
<proteinExistence type="predicted"/>
<evidence type="ECO:0000256" key="1">
    <source>
        <dbReference type="SAM" id="SignalP"/>
    </source>
</evidence>
<dbReference type="InterPro" id="IPR001466">
    <property type="entry name" value="Beta-lactam-related"/>
</dbReference>
<keyword evidence="1" id="KW-0732">Signal</keyword>
<dbReference type="Gene3D" id="3.40.710.10">
    <property type="entry name" value="DD-peptidase/beta-lactamase superfamily"/>
    <property type="match status" value="1"/>
</dbReference>
<dbReference type="EMBL" id="JACCCW010000002">
    <property type="protein sequence ID" value="NYF81148.1"/>
    <property type="molecule type" value="Genomic_DNA"/>
</dbReference>
<evidence type="ECO:0000313" key="3">
    <source>
        <dbReference type="EMBL" id="NYF81148.1"/>
    </source>
</evidence>
<dbReference type="InterPro" id="IPR050491">
    <property type="entry name" value="AmpC-like"/>
</dbReference>
<reference evidence="3 4" key="1">
    <citation type="submission" date="2020-07" db="EMBL/GenBank/DDBJ databases">
        <title>Genomic Encyclopedia of Type Strains, Phase IV (KMG-V): Genome sequencing to study the core and pangenomes of soil and plant-associated prokaryotes.</title>
        <authorList>
            <person name="Whitman W."/>
        </authorList>
    </citation>
    <scope>NUCLEOTIDE SEQUENCE [LARGE SCALE GENOMIC DNA]</scope>
    <source>
        <strain evidence="3 4">X4EP2</strain>
    </source>
</reference>
<protein>
    <submittedName>
        <fullName evidence="3">CubicO group peptidase (Beta-lactamase class C family)</fullName>
    </submittedName>
</protein>
<organism evidence="3 4">
    <name type="scientific">Granulicella arctica</name>
    <dbReference type="NCBI Taxonomy" id="940613"/>
    <lineage>
        <taxon>Bacteria</taxon>
        <taxon>Pseudomonadati</taxon>
        <taxon>Acidobacteriota</taxon>
        <taxon>Terriglobia</taxon>
        <taxon>Terriglobales</taxon>
        <taxon>Acidobacteriaceae</taxon>
        <taxon>Granulicella</taxon>
    </lineage>
</organism>
<dbReference type="Pfam" id="PF00144">
    <property type="entry name" value="Beta-lactamase"/>
    <property type="match status" value="1"/>
</dbReference>
<keyword evidence="4" id="KW-1185">Reference proteome</keyword>
<comment type="caution">
    <text evidence="3">The sequence shown here is derived from an EMBL/GenBank/DDBJ whole genome shotgun (WGS) entry which is preliminary data.</text>
</comment>
<name>A0A7Y9TUU5_9BACT</name>
<dbReference type="InterPro" id="IPR012338">
    <property type="entry name" value="Beta-lactam/transpept-like"/>
</dbReference>
<feature type="domain" description="Beta-lactamase-related" evidence="2">
    <location>
        <begin position="46"/>
        <end position="331"/>
    </location>
</feature>
<dbReference type="AlphaFoldDB" id="A0A7Y9TUU5"/>
<dbReference type="PANTHER" id="PTHR46825:SF9">
    <property type="entry name" value="BETA-LACTAMASE-RELATED DOMAIN-CONTAINING PROTEIN"/>
    <property type="match status" value="1"/>
</dbReference>
<accession>A0A7Y9TUU5</accession>